<proteinExistence type="predicted"/>
<feature type="compositionally biased region" description="Polar residues" evidence="1">
    <location>
        <begin position="110"/>
        <end position="125"/>
    </location>
</feature>
<dbReference type="AlphaFoldDB" id="A0AA39TEF4"/>
<sequence length="229" mass="25838">MMKSRLPLSMAFLRDVTRVLGRFQRDARLVFVFPWKTMMTRGLPASLRVDPRLWISHFHNLPFSSHPAPFMYLHSHLCLPHLNIYLSLLPPHPTLPPPSLSLPSCDVQPQKKSSLLSTSPASHPLSTKEKSSSCSSRPMRRNPGNILGPLLIEESRIPVLKKRRRARLESGPEILQEPGKTVVGARLSGRKGRVRGTVVAPTKHRGIVMGPDVWNGESWRISRTRFCIL</sequence>
<evidence type="ECO:0000256" key="1">
    <source>
        <dbReference type="SAM" id="MobiDB-lite"/>
    </source>
</evidence>
<accession>A0AA39TEF4</accession>
<evidence type="ECO:0000313" key="3">
    <source>
        <dbReference type="Proteomes" id="UP001175227"/>
    </source>
</evidence>
<reference evidence="2" key="1">
    <citation type="submission" date="2023-06" db="EMBL/GenBank/DDBJ databases">
        <authorList>
            <consortium name="Lawrence Berkeley National Laboratory"/>
            <person name="Ahrendt S."/>
            <person name="Sahu N."/>
            <person name="Indic B."/>
            <person name="Wong-Bajracharya J."/>
            <person name="Merenyi Z."/>
            <person name="Ke H.-M."/>
            <person name="Monk M."/>
            <person name="Kocsube S."/>
            <person name="Drula E."/>
            <person name="Lipzen A."/>
            <person name="Balint B."/>
            <person name="Henrissat B."/>
            <person name="Andreopoulos B."/>
            <person name="Martin F.M."/>
            <person name="Harder C.B."/>
            <person name="Rigling D."/>
            <person name="Ford K.L."/>
            <person name="Foster G.D."/>
            <person name="Pangilinan J."/>
            <person name="Papanicolaou A."/>
            <person name="Barry K."/>
            <person name="LaButti K."/>
            <person name="Viragh M."/>
            <person name="Koriabine M."/>
            <person name="Yan M."/>
            <person name="Riley R."/>
            <person name="Champramary S."/>
            <person name="Plett K.L."/>
            <person name="Tsai I.J."/>
            <person name="Slot J."/>
            <person name="Sipos G."/>
            <person name="Plett J."/>
            <person name="Nagy L.G."/>
            <person name="Grigoriev I.V."/>
        </authorList>
    </citation>
    <scope>NUCLEOTIDE SEQUENCE</scope>
    <source>
        <strain evidence="2">ICMP 16352</strain>
    </source>
</reference>
<dbReference type="EMBL" id="JAUEPR010000006">
    <property type="protein sequence ID" value="KAK0483851.1"/>
    <property type="molecule type" value="Genomic_DNA"/>
</dbReference>
<dbReference type="Proteomes" id="UP001175227">
    <property type="component" value="Unassembled WGS sequence"/>
</dbReference>
<protein>
    <submittedName>
        <fullName evidence="2">Uncharacterized protein</fullName>
    </submittedName>
</protein>
<evidence type="ECO:0000313" key="2">
    <source>
        <dbReference type="EMBL" id="KAK0483851.1"/>
    </source>
</evidence>
<organism evidence="2 3">
    <name type="scientific">Armillaria novae-zelandiae</name>
    <dbReference type="NCBI Taxonomy" id="153914"/>
    <lineage>
        <taxon>Eukaryota</taxon>
        <taxon>Fungi</taxon>
        <taxon>Dikarya</taxon>
        <taxon>Basidiomycota</taxon>
        <taxon>Agaricomycotina</taxon>
        <taxon>Agaricomycetes</taxon>
        <taxon>Agaricomycetidae</taxon>
        <taxon>Agaricales</taxon>
        <taxon>Marasmiineae</taxon>
        <taxon>Physalacriaceae</taxon>
        <taxon>Armillaria</taxon>
    </lineage>
</organism>
<feature type="region of interest" description="Disordered" evidence="1">
    <location>
        <begin position="100"/>
        <end position="142"/>
    </location>
</feature>
<keyword evidence="3" id="KW-1185">Reference proteome</keyword>
<comment type="caution">
    <text evidence="2">The sequence shown here is derived from an EMBL/GenBank/DDBJ whole genome shotgun (WGS) entry which is preliminary data.</text>
</comment>
<gene>
    <name evidence="2" type="ORF">IW261DRAFT_1465383</name>
</gene>
<name>A0AA39TEF4_9AGAR</name>